<dbReference type="OrthoDB" id="9786919at2"/>
<feature type="transmembrane region" description="Helical" evidence="15">
    <location>
        <begin position="165"/>
        <end position="188"/>
    </location>
</feature>
<dbReference type="InterPro" id="IPR041610">
    <property type="entry name" value="ArlS_N"/>
</dbReference>
<dbReference type="PRINTS" id="PR00344">
    <property type="entry name" value="BCTRLSENSOR"/>
</dbReference>
<dbReference type="InterPro" id="IPR005467">
    <property type="entry name" value="His_kinase_dom"/>
</dbReference>
<dbReference type="InterPro" id="IPR036097">
    <property type="entry name" value="HisK_dim/P_sf"/>
</dbReference>
<keyword evidence="8 15" id="KW-0812">Transmembrane</keyword>
<dbReference type="PROSITE" id="PS50885">
    <property type="entry name" value="HAMP"/>
    <property type="match status" value="1"/>
</dbReference>
<dbReference type="Pfam" id="PF00512">
    <property type="entry name" value="HisKA"/>
    <property type="match status" value="1"/>
</dbReference>
<dbReference type="InterPro" id="IPR004358">
    <property type="entry name" value="Sig_transdc_His_kin-like_C"/>
</dbReference>
<dbReference type="InterPro" id="IPR036890">
    <property type="entry name" value="HATPase_C_sf"/>
</dbReference>
<dbReference type="Gene3D" id="3.30.565.10">
    <property type="entry name" value="Histidine kinase-like ATPase, C-terminal domain"/>
    <property type="match status" value="1"/>
</dbReference>
<dbReference type="EMBL" id="PREZ01000001">
    <property type="protein sequence ID" value="PPA71826.1"/>
    <property type="molecule type" value="Genomic_DNA"/>
</dbReference>
<dbReference type="CDD" id="cd00082">
    <property type="entry name" value="HisKA"/>
    <property type="match status" value="1"/>
</dbReference>
<dbReference type="Proteomes" id="UP000239047">
    <property type="component" value="Unassembled WGS sequence"/>
</dbReference>
<proteinExistence type="predicted"/>
<keyword evidence="6" id="KW-0597">Phosphoprotein</keyword>
<evidence type="ECO:0000256" key="12">
    <source>
        <dbReference type="ARBA" id="ARBA00022989"/>
    </source>
</evidence>
<evidence type="ECO:0000259" key="16">
    <source>
        <dbReference type="PROSITE" id="PS50109"/>
    </source>
</evidence>
<dbReference type="Pfam" id="PF18719">
    <property type="entry name" value="ArlS_N"/>
    <property type="match status" value="1"/>
</dbReference>
<evidence type="ECO:0000256" key="10">
    <source>
        <dbReference type="ARBA" id="ARBA00022777"/>
    </source>
</evidence>
<dbReference type="PANTHER" id="PTHR45436">
    <property type="entry name" value="SENSOR HISTIDINE KINASE YKOH"/>
    <property type="match status" value="1"/>
</dbReference>
<evidence type="ECO:0000256" key="14">
    <source>
        <dbReference type="ARBA" id="ARBA00023136"/>
    </source>
</evidence>
<evidence type="ECO:0000256" key="1">
    <source>
        <dbReference type="ARBA" id="ARBA00000085"/>
    </source>
</evidence>
<feature type="domain" description="Histidine kinase" evidence="16">
    <location>
        <begin position="251"/>
        <end position="467"/>
    </location>
</feature>
<evidence type="ECO:0000313" key="18">
    <source>
        <dbReference type="EMBL" id="PPA71826.1"/>
    </source>
</evidence>
<dbReference type="PROSITE" id="PS50109">
    <property type="entry name" value="HIS_KIN"/>
    <property type="match status" value="1"/>
</dbReference>
<keyword evidence="13" id="KW-0902">Two-component regulatory system</keyword>
<evidence type="ECO:0000256" key="6">
    <source>
        <dbReference type="ARBA" id="ARBA00022553"/>
    </source>
</evidence>
<keyword evidence="11" id="KW-0067">ATP-binding</keyword>
<feature type="domain" description="HAMP" evidence="17">
    <location>
        <begin position="190"/>
        <end position="243"/>
    </location>
</feature>
<evidence type="ECO:0000256" key="4">
    <source>
        <dbReference type="ARBA" id="ARBA00015735"/>
    </source>
</evidence>
<evidence type="ECO:0000313" key="19">
    <source>
        <dbReference type="Proteomes" id="UP000239047"/>
    </source>
</evidence>
<evidence type="ECO:0000256" key="15">
    <source>
        <dbReference type="SAM" id="Phobius"/>
    </source>
</evidence>
<evidence type="ECO:0000256" key="13">
    <source>
        <dbReference type="ARBA" id="ARBA00023012"/>
    </source>
</evidence>
<dbReference type="RefSeq" id="WP_104055527.1">
    <property type="nucleotide sequence ID" value="NZ_PREZ01000001.1"/>
</dbReference>
<dbReference type="Gene3D" id="1.10.287.130">
    <property type="match status" value="1"/>
</dbReference>
<dbReference type="Gene3D" id="6.10.340.10">
    <property type="match status" value="1"/>
</dbReference>
<dbReference type="PANTHER" id="PTHR45436:SF5">
    <property type="entry name" value="SENSOR HISTIDINE KINASE TRCS"/>
    <property type="match status" value="1"/>
</dbReference>
<comment type="caution">
    <text evidence="18">The sequence shown here is derived from an EMBL/GenBank/DDBJ whole genome shotgun (WGS) entry which is preliminary data.</text>
</comment>
<feature type="transmembrane region" description="Helical" evidence="15">
    <location>
        <begin position="17"/>
        <end position="39"/>
    </location>
</feature>
<keyword evidence="19" id="KW-1185">Reference proteome</keyword>
<evidence type="ECO:0000256" key="7">
    <source>
        <dbReference type="ARBA" id="ARBA00022679"/>
    </source>
</evidence>
<keyword evidence="14 15" id="KW-0472">Membrane</keyword>
<gene>
    <name evidence="18" type="ORF">C4B60_00150</name>
</gene>
<dbReference type="AlphaFoldDB" id="A0A2S5GFQ2"/>
<dbReference type="GO" id="GO:0005524">
    <property type="term" value="F:ATP binding"/>
    <property type="evidence" value="ECO:0007669"/>
    <property type="project" value="UniProtKB-KW"/>
</dbReference>
<keyword evidence="12 15" id="KW-1133">Transmembrane helix</keyword>
<keyword evidence="5" id="KW-1003">Cell membrane</keyword>
<dbReference type="InterPro" id="IPR003594">
    <property type="entry name" value="HATPase_dom"/>
</dbReference>
<dbReference type="FunFam" id="1.10.287.130:FF:000001">
    <property type="entry name" value="Two-component sensor histidine kinase"/>
    <property type="match status" value="1"/>
</dbReference>
<dbReference type="FunFam" id="3.30.565.10:FF:000006">
    <property type="entry name" value="Sensor histidine kinase WalK"/>
    <property type="match status" value="1"/>
</dbReference>
<organism evidence="18 19">
    <name type="scientific">Jeotgalibacillus proteolyticus</name>
    <dbReference type="NCBI Taxonomy" id="2082395"/>
    <lineage>
        <taxon>Bacteria</taxon>
        <taxon>Bacillati</taxon>
        <taxon>Bacillota</taxon>
        <taxon>Bacilli</taxon>
        <taxon>Bacillales</taxon>
        <taxon>Caryophanaceae</taxon>
        <taxon>Jeotgalibacillus</taxon>
    </lineage>
</organism>
<evidence type="ECO:0000256" key="11">
    <source>
        <dbReference type="ARBA" id="ARBA00022840"/>
    </source>
</evidence>
<dbReference type="SMART" id="SM00387">
    <property type="entry name" value="HATPase_c"/>
    <property type="match status" value="1"/>
</dbReference>
<dbReference type="SUPFAM" id="SSF47384">
    <property type="entry name" value="Homodimeric domain of signal transducing histidine kinase"/>
    <property type="match status" value="1"/>
</dbReference>
<evidence type="ECO:0000256" key="5">
    <source>
        <dbReference type="ARBA" id="ARBA00022475"/>
    </source>
</evidence>
<keyword evidence="7" id="KW-0808">Transferase</keyword>
<protein>
    <recommendedName>
        <fullName evidence="4">Signal transduction histidine-protein kinase ArlS</fullName>
        <ecNumber evidence="3">2.7.13.3</ecNumber>
    </recommendedName>
</protein>
<evidence type="ECO:0000259" key="17">
    <source>
        <dbReference type="PROSITE" id="PS50885"/>
    </source>
</evidence>
<dbReference type="SMART" id="SM00388">
    <property type="entry name" value="HisKA"/>
    <property type="match status" value="1"/>
</dbReference>
<evidence type="ECO:0000256" key="2">
    <source>
        <dbReference type="ARBA" id="ARBA00004651"/>
    </source>
</evidence>
<reference evidence="18 19" key="1">
    <citation type="submission" date="2018-02" db="EMBL/GenBank/DDBJ databases">
        <title>Jeotgalibacillus proteolyticum sp. nov. a protease producing bacterium isolated from ocean sediments of Laizhou Bay.</title>
        <authorList>
            <person name="Li Y."/>
        </authorList>
    </citation>
    <scope>NUCLEOTIDE SEQUENCE [LARGE SCALE GENOMIC DNA]</scope>
    <source>
        <strain evidence="18 19">22-7</strain>
    </source>
</reference>
<evidence type="ECO:0000256" key="8">
    <source>
        <dbReference type="ARBA" id="ARBA00022692"/>
    </source>
</evidence>
<dbReference type="EC" id="2.7.13.3" evidence="3"/>
<dbReference type="Pfam" id="PF02518">
    <property type="entry name" value="HATPase_c"/>
    <property type="match status" value="1"/>
</dbReference>
<evidence type="ECO:0000256" key="9">
    <source>
        <dbReference type="ARBA" id="ARBA00022741"/>
    </source>
</evidence>
<dbReference type="InterPro" id="IPR003661">
    <property type="entry name" value="HisK_dim/P_dom"/>
</dbReference>
<comment type="catalytic activity">
    <reaction evidence="1">
        <text>ATP + protein L-histidine = ADP + protein N-phospho-L-histidine.</text>
        <dbReference type="EC" id="2.7.13.3"/>
    </reaction>
</comment>
<dbReference type="InterPro" id="IPR003660">
    <property type="entry name" value="HAMP_dom"/>
</dbReference>
<dbReference type="CDD" id="cd00075">
    <property type="entry name" value="HATPase"/>
    <property type="match status" value="1"/>
</dbReference>
<name>A0A2S5GFQ2_9BACL</name>
<keyword evidence="9" id="KW-0547">Nucleotide-binding</keyword>
<sequence length="472" mass="53586">MKKLEDFWNRLSLRWKWTISGGATIFLTFILFSVILIIAMSQWMIQEEEASVEGILNDLSAFYESRGPGITLEDVYESRDLLEQVYEKGQTIRLYNRDGFELFTIQNETASLSIPFAPVTGREIERSRVNNHEVLIGRSPIRSQQFNGFVEVIHPLTRYNSMQNYMVLLSFILGLLALVVSGIVAYLLSGRFISPVVALGHAMRKTQKEGFQKQLDVPVVQDEVGGLVEIFNEMMKELESAFVKQRQFVEDASHELRTPIQIIEGHLSLINRWGKDDPSVLEESLGISIQEIDRIKRLVNELLILSKTDREVGIYPEAFAKPHSVLESALIRIQEIYPARELIRNFSPDETVVKIDSLHLEQILIILVENALKYSPDSEPVTIETLLNGPVFEIAVKDRGAGIPKEHIPNIFDRFYRVDKARSREHGGNGLGLSIAKKLLDLYKAEITVESTPQKGTTMTIKLPVVPNQLNQ</sequence>
<comment type="subcellular location">
    <subcellularLocation>
        <location evidence="2">Cell membrane</location>
        <topology evidence="2">Multi-pass membrane protein</topology>
    </subcellularLocation>
</comment>
<keyword evidence="10 18" id="KW-0418">Kinase</keyword>
<evidence type="ECO:0000256" key="3">
    <source>
        <dbReference type="ARBA" id="ARBA00012438"/>
    </source>
</evidence>
<dbReference type="SUPFAM" id="SSF55874">
    <property type="entry name" value="ATPase domain of HSP90 chaperone/DNA topoisomerase II/histidine kinase"/>
    <property type="match status" value="1"/>
</dbReference>
<dbReference type="GO" id="GO:0000155">
    <property type="term" value="F:phosphorelay sensor kinase activity"/>
    <property type="evidence" value="ECO:0007669"/>
    <property type="project" value="InterPro"/>
</dbReference>
<accession>A0A2S5GFQ2</accession>
<dbReference type="InterPro" id="IPR050428">
    <property type="entry name" value="TCS_sensor_his_kinase"/>
</dbReference>
<dbReference type="GO" id="GO:0005886">
    <property type="term" value="C:plasma membrane"/>
    <property type="evidence" value="ECO:0007669"/>
    <property type="project" value="UniProtKB-SubCell"/>
</dbReference>